<feature type="domain" description="EGF-like" evidence="14">
    <location>
        <begin position="472"/>
        <end position="513"/>
    </location>
</feature>
<feature type="domain" description="EGF-like" evidence="14">
    <location>
        <begin position="617"/>
        <end position="658"/>
    </location>
</feature>
<dbReference type="FunFam" id="2.10.25.10:FF:000002">
    <property type="entry name" value="Latent-transforming growth factor beta-binding protein 3"/>
    <property type="match status" value="1"/>
</dbReference>
<dbReference type="InterPro" id="IPR018097">
    <property type="entry name" value="EGF_Ca-bd_CS"/>
</dbReference>
<dbReference type="InterPro" id="IPR049388">
    <property type="entry name" value="FBN_EGF_N"/>
</dbReference>
<protein>
    <recommendedName>
        <fullName evidence="18">FBN2 protein</fullName>
    </recommendedName>
</protein>
<dbReference type="SUPFAM" id="SSF57581">
    <property type="entry name" value="TB module/8-cys domain"/>
    <property type="match status" value="8"/>
</dbReference>
<evidence type="ECO:0000256" key="6">
    <source>
        <dbReference type="ARBA" id="ARBA00022729"/>
    </source>
</evidence>
<organism evidence="16 17">
    <name type="scientific">Zonotrichia albicollis</name>
    <name type="common">White-throated sparrow</name>
    <name type="synonym">Fringilla albicollis</name>
    <dbReference type="NCBI Taxonomy" id="44394"/>
    <lineage>
        <taxon>Eukaryota</taxon>
        <taxon>Metazoa</taxon>
        <taxon>Chordata</taxon>
        <taxon>Craniata</taxon>
        <taxon>Vertebrata</taxon>
        <taxon>Euteleostomi</taxon>
        <taxon>Archelosauria</taxon>
        <taxon>Archosauria</taxon>
        <taxon>Dinosauria</taxon>
        <taxon>Saurischia</taxon>
        <taxon>Theropoda</taxon>
        <taxon>Coelurosauria</taxon>
        <taxon>Aves</taxon>
        <taxon>Neognathae</taxon>
        <taxon>Neoaves</taxon>
        <taxon>Telluraves</taxon>
        <taxon>Australaves</taxon>
        <taxon>Passeriformes</taxon>
        <taxon>Passerellidae</taxon>
        <taxon>Zonotrichia</taxon>
    </lineage>
</organism>
<feature type="domain" description="EGF-like" evidence="14">
    <location>
        <begin position="2070"/>
        <end position="2106"/>
    </location>
</feature>
<feature type="disulfide bond" evidence="11">
    <location>
        <begin position="182"/>
        <end position="192"/>
    </location>
</feature>
<feature type="domain" description="TB" evidence="15">
    <location>
        <begin position="558"/>
        <end position="597"/>
    </location>
</feature>
<evidence type="ECO:0000256" key="9">
    <source>
        <dbReference type="ARBA" id="ARBA00023157"/>
    </source>
</evidence>
<feature type="domain" description="TB" evidence="15">
    <location>
        <begin position="1400"/>
        <end position="1453"/>
    </location>
</feature>
<feature type="domain" description="EGF-like" evidence="14">
    <location>
        <begin position="820"/>
        <end position="857"/>
    </location>
</feature>
<keyword evidence="5 11" id="KW-0245">EGF-like domain</keyword>
<dbReference type="SUPFAM" id="SSF57184">
    <property type="entry name" value="Growth factor receptor domain"/>
    <property type="match status" value="9"/>
</dbReference>
<dbReference type="FunFam" id="2.10.25.10:FF:000097">
    <property type="entry name" value="Fibrillin 2"/>
    <property type="match status" value="1"/>
</dbReference>
<dbReference type="PROSITE" id="PS51364">
    <property type="entry name" value="TB"/>
    <property type="match status" value="8"/>
</dbReference>
<feature type="domain" description="EGF-like" evidence="14">
    <location>
        <begin position="1751"/>
        <end position="1790"/>
    </location>
</feature>
<evidence type="ECO:0000256" key="5">
    <source>
        <dbReference type="ARBA" id="ARBA00022536"/>
    </source>
</evidence>
<dbReference type="FunFam" id="2.10.25.10:FF:000003">
    <property type="entry name" value="fibrillin-1 isoform X1"/>
    <property type="match status" value="13"/>
</dbReference>
<feature type="domain" description="EGF-like" evidence="14">
    <location>
        <begin position="1194"/>
        <end position="1234"/>
    </location>
</feature>
<dbReference type="InterPro" id="IPR013032">
    <property type="entry name" value="EGF-like_CS"/>
</dbReference>
<dbReference type="FunFam" id="2.10.25.10:FF:000071">
    <property type="entry name" value="Fibrillin 2"/>
    <property type="match status" value="1"/>
</dbReference>
<dbReference type="FunFam" id="2.10.25.10:FF:000131">
    <property type="entry name" value="Fibrillin 2"/>
    <property type="match status" value="1"/>
</dbReference>
<evidence type="ECO:0000313" key="16">
    <source>
        <dbReference type="Ensembl" id="ENSZALP00000013877.1"/>
    </source>
</evidence>
<feature type="domain" description="TB" evidence="15">
    <location>
        <begin position="1922"/>
        <end position="1975"/>
    </location>
</feature>
<dbReference type="Gene3D" id="2.10.25.10">
    <property type="entry name" value="Laminin"/>
    <property type="match status" value="38"/>
</dbReference>
<dbReference type="PROSITE" id="PS00022">
    <property type="entry name" value="EGF_1"/>
    <property type="match status" value="1"/>
</dbReference>
<feature type="domain" description="EGF-like" evidence="14">
    <location>
        <begin position="1832"/>
        <end position="1875"/>
    </location>
</feature>
<dbReference type="PROSITE" id="PS00010">
    <property type="entry name" value="ASX_HYDROXYL"/>
    <property type="match status" value="34"/>
</dbReference>
<dbReference type="FunFam" id="3.90.290.10:FF:000009">
    <property type="entry name" value="Fibrillin 2"/>
    <property type="match status" value="1"/>
</dbReference>
<keyword evidence="9 11" id="KW-1015">Disulfide bond</keyword>
<dbReference type="InterPro" id="IPR009030">
    <property type="entry name" value="Growth_fac_rcpt_cys_sf"/>
</dbReference>
<evidence type="ECO:0000256" key="13">
    <source>
        <dbReference type="SAM" id="SignalP"/>
    </source>
</evidence>
<dbReference type="Pfam" id="PF14670">
    <property type="entry name" value="FXa_inhibition"/>
    <property type="match status" value="1"/>
</dbReference>
<dbReference type="FunFam" id="3.90.290.10:FF:000005">
    <property type="entry name" value="Fibrillin 2"/>
    <property type="match status" value="1"/>
</dbReference>
<feature type="disulfide bond" evidence="11">
    <location>
        <begin position="518"/>
        <end position="528"/>
    </location>
</feature>
<feature type="domain" description="TB" evidence="15">
    <location>
        <begin position="1239"/>
        <end position="1295"/>
    </location>
</feature>
<feature type="domain" description="EGF-like" evidence="14">
    <location>
        <begin position="178"/>
        <end position="210"/>
    </location>
</feature>
<dbReference type="FunFam" id="3.90.290.10:FF:000006">
    <property type="entry name" value="Fibrillin 2"/>
    <property type="match status" value="1"/>
</dbReference>
<evidence type="ECO:0000256" key="1">
    <source>
        <dbReference type="ARBA" id="ARBA00004498"/>
    </source>
</evidence>
<dbReference type="Ensembl" id="ENSZALT00000018900.1">
    <property type="protein sequence ID" value="ENSZALP00000013877.1"/>
    <property type="gene ID" value="ENSZALG00000008519.1"/>
</dbReference>
<dbReference type="FunFam" id="2.10.25.10:FF:000058">
    <property type="entry name" value="Fibrillin 2"/>
    <property type="match status" value="1"/>
</dbReference>
<feature type="disulfide bond" evidence="11">
    <location>
        <begin position="200"/>
        <end position="209"/>
    </location>
</feature>
<feature type="domain" description="EGF-like" evidence="14">
    <location>
        <begin position="1312"/>
        <end position="1353"/>
    </location>
</feature>
<evidence type="ECO:0000256" key="11">
    <source>
        <dbReference type="PROSITE-ProRule" id="PRU00076"/>
    </source>
</evidence>
<feature type="domain" description="EGF-like" evidence="14">
    <location>
        <begin position="735"/>
        <end position="776"/>
    </location>
</feature>
<feature type="domain" description="EGF-like" evidence="14">
    <location>
        <begin position="2109"/>
        <end position="2151"/>
    </location>
</feature>
<feature type="domain" description="EGF-like" evidence="14">
    <location>
        <begin position="1470"/>
        <end position="1511"/>
    </location>
</feature>
<feature type="domain" description="EGF-like" evidence="14">
    <location>
        <begin position="320"/>
        <end position="360"/>
    </location>
</feature>
<dbReference type="FunFam" id="2.10.25.10:FF:000005">
    <property type="entry name" value="Fibrillin 2"/>
    <property type="match status" value="1"/>
</dbReference>
<feature type="domain" description="EGF-like" evidence="14">
    <location>
        <begin position="2192"/>
        <end position="2228"/>
    </location>
</feature>
<dbReference type="Pfam" id="PF12661">
    <property type="entry name" value="hEGF"/>
    <property type="match status" value="1"/>
</dbReference>
<dbReference type="FunFam" id="3.90.290.10:FF:000010">
    <property type="entry name" value="Fibrillin 2"/>
    <property type="match status" value="1"/>
</dbReference>
<evidence type="ECO:0000256" key="8">
    <source>
        <dbReference type="ARBA" id="ARBA00022837"/>
    </source>
</evidence>
<dbReference type="Pfam" id="PF12662">
    <property type="entry name" value="cEGF"/>
    <property type="match status" value="1"/>
</dbReference>
<feature type="domain" description="EGF-like" evidence="14">
    <location>
        <begin position="1987"/>
        <end position="2028"/>
    </location>
</feature>
<dbReference type="InterPro" id="IPR026823">
    <property type="entry name" value="cEGF"/>
</dbReference>
<dbReference type="Proteomes" id="UP000694413">
    <property type="component" value="Unassembled WGS sequence"/>
</dbReference>
<dbReference type="SUPFAM" id="SSF57196">
    <property type="entry name" value="EGF/Laminin"/>
    <property type="match status" value="9"/>
</dbReference>
<dbReference type="PRINTS" id="PR00010">
    <property type="entry name" value="EGFBLOOD"/>
</dbReference>
<feature type="domain" description="EGF-like" evidence="14">
    <location>
        <begin position="278"/>
        <end position="315"/>
    </location>
</feature>
<feature type="domain" description="EGF-like" evidence="14">
    <location>
        <begin position="1029"/>
        <end position="1069"/>
    </location>
</feature>
<dbReference type="SMART" id="SM00179">
    <property type="entry name" value="EGF_CA"/>
    <property type="match status" value="37"/>
</dbReference>
<dbReference type="PROSITE" id="PS50026">
    <property type="entry name" value="EGF_3"/>
    <property type="match status" value="33"/>
</dbReference>
<evidence type="ECO:0000259" key="14">
    <source>
        <dbReference type="PROSITE" id="PS50026"/>
    </source>
</evidence>
<dbReference type="InterPro" id="IPR040872">
    <property type="entry name" value="Fibrillin_U_N"/>
</dbReference>
<dbReference type="FunFam" id="3.90.290.10:FF:000008">
    <property type="entry name" value="Fibrillin 3"/>
    <property type="match status" value="1"/>
</dbReference>
<dbReference type="FunFam" id="2.10.25.10:FF:000196">
    <property type="entry name" value="Fibrillin 2"/>
    <property type="match status" value="1"/>
</dbReference>
<dbReference type="FunFam" id="2.10.25.10:FF:000038">
    <property type="entry name" value="Fibrillin 2"/>
    <property type="match status" value="1"/>
</dbReference>
<feature type="signal peptide" evidence="13">
    <location>
        <begin position="1"/>
        <end position="28"/>
    </location>
</feature>
<dbReference type="FunFam" id="2.10.25.10:FF:000008">
    <property type="entry name" value="Signal peptide, CUB domain, EGF-like 2"/>
    <property type="match status" value="1"/>
</dbReference>
<comment type="caution">
    <text evidence="11">Lacks conserved residue(s) required for the propagation of feature annotation.</text>
</comment>
<dbReference type="InterPro" id="IPR000152">
    <property type="entry name" value="EGF-type_Asp/Asn_hydroxyl_site"/>
</dbReference>
<dbReference type="PROSITE" id="PS01186">
    <property type="entry name" value="EGF_2"/>
    <property type="match status" value="22"/>
</dbReference>
<dbReference type="Pfam" id="PF00683">
    <property type="entry name" value="TB"/>
    <property type="match status" value="8"/>
</dbReference>
<feature type="domain" description="EGF-like" evidence="14">
    <location>
        <begin position="1554"/>
        <end position="1593"/>
    </location>
</feature>
<dbReference type="Gene3D" id="3.90.290.10">
    <property type="entry name" value="TGF-beta binding (TB) domain"/>
    <property type="match status" value="8"/>
</dbReference>
<dbReference type="FunFam" id="3.90.290.10:FF:000003">
    <property type="entry name" value="Fibrillin 3"/>
    <property type="match status" value="1"/>
</dbReference>
<comment type="similarity">
    <text evidence="2">Belongs to the fibrillin family.</text>
</comment>
<dbReference type="FunFam" id="2.10.25.10:FF:000014">
    <property type="entry name" value="Latent-transforming growth factor beta-binding protein 3"/>
    <property type="match status" value="1"/>
</dbReference>
<feature type="domain" description="EGF-like" evidence="14">
    <location>
        <begin position="862"/>
        <end position="903"/>
    </location>
</feature>
<keyword evidence="3" id="KW-0964">Secreted</keyword>
<name>A0A8D2MU99_ZONAL</name>
<feature type="domain" description="EGF-like" evidence="14">
    <location>
        <begin position="1070"/>
        <end position="1108"/>
    </location>
</feature>
<evidence type="ECO:0000313" key="17">
    <source>
        <dbReference type="Proteomes" id="UP000694413"/>
    </source>
</evidence>
<dbReference type="Pfam" id="PF18193">
    <property type="entry name" value="Fibrillin_U_N"/>
    <property type="match status" value="1"/>
</dbReference>
<keyword evidence="4" id="KW-0272">Extracellular matrix</keyword>
<dbReference type="InterPro" id="IPR024731">
    <property type="entry name" value="NELL2-like_EGF"/>
</dbReference>
<dbReference type="GO" id="GO:0005509">
    <property type="term" value="F:calcium ion binding"/>
    <property type="evidence" value="ECO:0007669"/>
    <property type="project" value="InterPro"/>
</dbReference>
<evidence type="ECO:0000256" key="10">
    <source>
        <dbReference type="ARBA" id="ARBA00023180"/>
    </source>
</evidence>
<dbReference type="PROSITE" id="PS01187">
    <property type="entry name" value="EGF_CA"/>
    <property type="match status" value="15"/>
</dbReference>
<dbReference type="FunFam" id="2.10.25.10:FF:000133">
    <property type="entry name" value="Fibrillin 3"/>
    <property type="match status" value="1"/>
</dbReference>
<dbReference type="Pfam" id="PF21364">
    <property type="entry name" value="EGF_FBN_1st"/>
    <property type="match status" value="1"/>
</dbReference>
<dbReference type="CDD" id="cd00054">
    <property type="entry name" value="EGF_CA"/>
    <property type="match status" value="24"/>
</dbReference>
<dbReference type="Pfam" id="PF12947">
    <property type="entry name" value="EGF_3"/>
    <property type="match status" value="1"/>
</dbReference>
<dbReference type="PANTHER" id="PTHR47333">
    <property type="entry name" value="VON WILLEBRAND FACTOR C AND EGF DOMAIN-CONTAINING PROTEIN"/>
    <property type="match status" value="1"/>
</dbReference>
<comment type="subcellular location">
    <subcellularLocation>
        <location evidence="1">Secreted</location>
        <location evidence="1">Extracellular space</location>
        <location evidence="1">Extracellular matrix</location>
    </subcellularLocation>
</comment>
<feature type="domain" description="EGF-like" evidence="14">
    <location>
        <begin position="2233"/>
        <end position="2272"/>
    </location>
</feature>
<feature type="domain" description="EGF-like" evidence="14">
    <location>
        <begin position="1512"/>
        <end position="1553"/>
    </location>
</feature>
<feature type="domain" description="EGF-like" evidence="14">
    <location>
        <begin position="430"/>
        <end position="471"/>
    </location>
</feature>
<keyword evidence="10" id="KW-0325">Glycoprotein</keyword>
<dbReference type="FunFam" id="3.90.290.10:FF:000007">
    <property type="entry name" value="Fibrillin 2"/>
    <property type="match status" value="1"/>
</dbReference>
<accession>A0A8D2MU99</accession>
<evidence type="ECO:0000256" key="2">
    <source>
        <dbReference type="ARBA" id="ARBA00008972"/>
    </source>
</evidence>
<evidence type="ECO:0000256" key="3">
    <source>
        <dbReference type="ARBA" id="ARBA00022525"/>
    </source>
</evidence>
<dbReference type="InterPro" id="IPR052080">
    <property type="entry name" value="vWF_C/EGF_Fibrillin"/>
</dbReference>
<keyword evidence="17" id="KW-1185">Reference proteome</keyword>
<sequence>MGRRRRLWAQRWCFLSLCLGCLVLCAQGAAGRQQRQPQQQQQNRPALRAPSGAGGPLAATASHREDGAGGAAGRVRRRGQHDGLRGPNVCGSRFRSYCCPGWRTLAGGNQCIVPICRNSCGDGFCSRPNMCTCASGQISPTCASRPAAQQCSISCRNGGTCVDERCQCQKGFSGAHCEQPVCESGCQNGGRCVGPNRCACVYGFTGPQCQRDYRTGPCFTQVNKQMCQGQLTGIVCTKSLCCATVGRAWGHPCEMCPAQPQPCRRGFVPNIRTGACQDVDECQAIPGVCQGGNCINSVGSYECKCPVGHKQNEATQKCDDIDECQTSGICMNGHCINTEGSFRCDCPPGLVVGVDGRVCVDTHVRSTCYGGIRKGLCVRPFPGAVTKSECCCANPDYGFGEPCHPCPAKNSAEFHGLCSSGIGITVDGRDINECALDPDICSNGICENLRGSYRCNCNSGYQPDPAGTNCVDIDECSVNGLLCDNGLCRNTPGSYSCSCPRGYLFSAETDTCEDINECESSPCVNGACRNNLGSFHCECSSGSKLDSTGLICIDSLKGTCWLTVRDSHCEVNINGATLKSECCATLGAAWGSPCERCELDTACSRGFARVKGVTCEDVNECEVFPGVCPNGRCINSRGSFRCECPEGLTLDGTGRVCLDIRTEQCYLRWEEEECVQAVPGRLRMDSCCCALGAAWGSGCQRCPAPGSPEHRALCPRGPGFSNRGDLLTGRPFYKDINECKVFPGMCMNGKCRNTIGSFKCRCNSGFTLDMDERNCTDIDECRISPDLCGSGTCVNTPGSFECECFDGYESGFMMMKNCMDIDECERNPLLCRGGTCVNTEGSFRCDCPLGHELSPSQEECLDVNECSLSESLCRNGKCVNMVGTYQCFCDSGYQPTPDRQGCTDIDECMIMNGGCDTHCTNSEGSYECSCSDGYALMPDVRTCADIDECENNPDICDGGQCTNIPGEYRCLCYDGFMVSIDMKACVDVNECDLNSNICMFGECENTKGSFICHCQVGYSVKKGTTGCTDVNECEIAAHNCDMHASCVNVPGSFKCSCREGWVGNGIKCIDVDECSNGTQRCSTHAQCVNSPGSYHCACAEGFTGDGFSCSDVDECAEDVELCENGQCLNAPGAFRCECEMGFAPASDSRSCQDTDECSFQNICVFGTCNNLPGMFRCICDDGYELDRTGGNCTDIDECADPINCVNGLCVNTPGRYECNCPPDFQLNPTGVGCVDNRVGSCYLKFGPRGDGGLSCSTEIGVGVTRSSCCCSLGKAWGNPCETCPPANSTEYNTLCPGGEGFRPNPITIILEDIDECQELPGLCQGGNCINTFGSFQCECPKGYYLSEETRICEDIDECVAHPGVCGPGTCYNTLGNYTCICPPEYMQVNGGHNCMDMRKSFCYRSYNGTSCENELPFNVTKRMCCCTYNIGKAWNKPCEPCPTPGTVEFKSLCGNIPGFTFDIHTGKAVDIDECKEIPGICANGVCINQIGSFRCECPTGFSYNDLLLVCEDIDECSSFGQVCRNGRCFNEIGSFKCLCNEGYELTLDGKNCVDTNECVALPGSCSPGTCQNLEGSFRCICPPGYEVKSESCIDINECNEDPNICLFGSCTNTPGGFQCICPTGFVLSDNGRRCFDTRQSFCFTNFENGKCSVPKAFNTTKAKCCCSKMPGEGWGDPCELCPKEEEVAFQDLCPYGHGTIPGIDDTREDVNECLESPGICSNGHCINTDGSFRCECPMGYNLDFTGVHCTDTDECSIGNPCGNGTCSNVVGSFECSCHEGFEPGPMMNCEDINECAQNPLLCAFRCINTYGFYECTCPVGYELREDQKMCKDLDECAEGLHDCESRGMICKNLIGTFVCICPPGMTQRPDGEGCTDENECRSKPGVCENGRCVNIVGSYRCECNEGFLSSPSGIECLDNRRGFCFAEVLQTMCQMASSSQSLVTRSECCCDGGRGWGNQCRLCPLPGTAQYKKLCPHGPGYTTDGRDIDECKVLPNLCKNGQCINTMGSFRCFCKAGYTTDITGTSCNDLDECSQSPRPCNFICKNSEGSYQCSCPRGYVLQEDAKTCKDLDECQTKQHNCQFLCVNTLGGFTCKCPPGFTQHHTACIDNNECGSHPSLCGSKGICQNTPGSFTCECQRGFSLDSTGLNCEDVDECDGNHRCQHGCENILGGYRCGCPQGFIQHYQWNQCVDENECSNPHMCGSASCYNTLGSYRCVCPSGFSYDQFSHACHDVNECSSAKNPCSYGCSNTEGGYLCGCPPGYYRVGQGHCVSGMGFNKGQYLPLDGDADGENALSPEVCYECKINGYSKKDSRRKRSANTQGQVSWGSLDTESPLKVRVAMSRLGSREPILELLPALRRRARYAIARGNGRGTFRMLLRDGASRLHAIRGRAVPGLHALDITSVALPEEKEVEQLESGHEDRGLRGEKGEALRLRLWVRLY</sequence>
<evidence type="ECO:0000256" key="12">
    <source>
        <dbReference type="SAM" id="MobiDB-lite"/>
    </source>
</evidence>
<dbReference type="Pfam" id="PF07645">
    <property type="entry name" value="EGF_CA"/>
    <property type="match status" value="32"/>
</dbReference>
<feature type="domain" description="EGF-like" evidence="14">
    <location>
        <begin position="1354"/>
        <end position="1395"/>
    </location>
</feature>
<dbReference type="FunFam" id="2.10.25.10:FF:000049">
    <property type="entry name" value="Fibrillin 2"/>
    <property type="match status" value="1"/>
</dbReference>
<reference evidence="16" key="2">
    <citation type="submission" date="2025-09" db="UniProtKB">
        <authorList>
            <consortium name="Ensembl"/>
        </authorList>
    </citation>
    <scope>IDENTIFICATION</scope>
</reference>
<dbReference type="FunFam" id="2.10.25.10:FF:000023">
    <property type="entry name" value="Fibrillin 2"/>
    <property type="match status" value="2"/>
</dbReference>
<feature type="domain" description="EGF-like" evidence="14">
    <location>
        <begin position="1153"/>
        <end position="1189"/>
    </location>
</feature>
<dbReference type="FunFam" id="2.10.25.10:FF:000087">
    <property type="entry name" value="Fibrillin 2"/>
    <property type="match status" value="1"/>
</dbReference>
<keyword evidence="7" id="KW-0677">Repeat</keyword>
<feature type="domain" description="TB" evidence="15">
    <location>
        <begin position="663"/>
        <end position="714"/>
    </location>
</feature>
<dbReference type="FunFam" id="2.10.25.10:FF:000159">
    <property type="entry name" value="Fibrillin 2"/>
    <property type="match status" value="1"/>
</dbReference>
<feature type="domain" description="EGF-like" evidence="14">
    <location>
        <begin position="1709"/>
        <end position="1750"/>
    </location>
</feature>
<dbReference type="InterPro" id="IPR036773">
    <property type="entry name" value="TB_dom_sf"/>
</dbReference>
<feature type="domain" description="TB" evidence="15">
    <location>
        <begin position="366"/>
        <end position="418"/>
    </location>
</feature>
<feature type="domain" description="EGF-like" evidence="14">
    <location>
        <begin position="1876"/>
        <end position="1917"/>
    </location>
</feature>
<dbReference type="PANTHER" id="PTHR47333:SF5">
    <property type="entry name" value="FIBRILLIN-3"/>
    <property type="match status" value="1"/>
</dbReference>
<dbReference type="InterPro" id="IPR049883">
    <property type="entry name" value="NOTCH1_EGF-like"/>
</dbReference>
<feature type="domain" description="EGF-like" evidence="14">
    <location>
        <begin position="777"/>
        <end position="819"/>
    </location>
</feature>
<feature type="compositionally biased region" description="Low complexity" evidence="12">
    <location>
        <begin position="33"/>
        <end position="50"/>
    </location>
</feature>
<dbReference type="SMART" id="SM00181">
    <property type="entry name" value="EGF"/>
    <property type="match status" value="39"/>
</dbReference>
<dbReference type="FunFam" id="2.10.25.10:FF:000010">
    <property type="entry name" value="Pro-epidermal growth factor"/>
    <property type="match status" value="2"/>
</dbReference>
<evidence type="ECO:0000256" key="4">
    <source>
        <dbReference type="ARBA" id="ARBA00022530"/>
    </source>
</evidence>
<dbReference type="FunFam" id="2.10.25.10:FF:000141">
    <property type="entry name" value="Fibrillin 2"/>
    <property type="match status" value="1"/>
</dbReference>
<dbReference type="PIRSF" id="PIRSF036312">
    <property type="entry name" value="Fibrillin"/>
    <property type="match status" value="1"/>
</dbReference>
<feature type="domain" description="EGF-like" evidence="14">
    <location>
        <begin position="514"/>
        <end position="553"/>
    </location>
</feature>
<feature type="domain" description="TB" evidence="15">
    <location>
        <begin position="216"/>
        <end position="259"/>
    </location>
</feature>
<keyword evidence="8" id="KW-0106">Calcium</keyword>
<feature type="region of interest" description="Disordered" evidence="12">
    <location>
        <begin position="33"/>
        <end position="80"/>
    </location>
</feature>
<keyword evidence="6 13" id="KW-0732">Signal</keyword>
<feature type="chain" id="PRO_5034181249" description="FBN2 protein" evidence="13">
    <location>
        <begin position="29"/>
        <end position="2442"/>
    </location>
</feature>
<dbReference type="FunFam" id="2.10.25.10:FF:000107">
    <property type="entry name" value="Fibrillin 2"/>
    <property type="match status" value="1"/>
</dbReference>
<feature type="domain" description="EGF-like" evidence="14">
    <location>
        <begin position="2029"/>
        <end position="2069"/>
    </location>
</feature>
<dbReference type="InterPro" id="IPR017878">
    <property type="entry name" value="TB_dom"/>
</dbReference>
<feature type="domain" description="EGF-like" evidence="14">
    <location>
        <begin position="1594"/>
        <end position="1635"/>
    </location>
</feature>
<evidence type="ECO:0000259" key="15">
    <source>
        <dbReference type="PROSITE" id="PS51364"/>
    </source>
</evidence>
<evidence type="ECO:0008006" key="18">
    <source>
        <dbReference type="Google" id="ProtNLM"/>
    </source>
</evidence>
<evidence type="ECO:0000256" key="7">
    <source>
        <dbReference type="ARBA" id="ARBA00022737"/>
    </source>
</evidence>
<feature type="domain" description="TB" evidence="15">
    <location>
        <begin position="1640"/>
        <end position="1693"/>
    </location>
</feature>
<proteinExistence type="inferred from homology"/>
<dbReference type="GO" id="GO:0001527">
    <property type="term" value="C:microfibril"/>
    <property type="evidence" value="ECO:0007669"/>
    <property type="project" value="UniProtKB-ARBA"/>
</dbReference>
<feature type="domain" description="EGF-like" evidence="14">
    <location>
        <begin position="1111"/>
        <end position="1152"/>
    </location>
</feature>
<feature type="domain" description="EGF-like" evidence="14">
    <location>
        <begin position="987"/>
        <end position="1024"/>
    </location>
</feature>
<dbReference type="FunFam" id="3.90.290.10:FF:000011">
    <property type="entry name" value="Fibrillin 2"/>
    <property type="match status" value="1"/>
</dbReference>
<dbReference type="InterPro" id="IPR000742">
    <property type="entry name" value="EGF"/>
</dbReference>
<dbReference type="InterPro" id="IPR001881">
    <property type="entry name" value="EGF-like_Ca-bd_dom"/>
</dbReference>
<reference evidence="16" key="1">
    <citation type="submission" date="2025-08" db="UniProtKB">
        <authorList>
            <consortium name="Ensembl"/>
        </authorList>
    </citation>
    <scope>IDENTIFICATION</scope>
</reference>
<dbReference type="FunFam" id="2.10.25.10:FF:000086">
    <property type="entry name" value="Fibrillin 2"/>
    <property type="match status" value="1"/>
</dbReference>